<evidence type="ECO:0008006" key="4">
    <source>
        <dbReference type="Google" id="ProtNLM"/>
    </source>
</evidence>
<evidence type="ECO:0000313" key="3">
    <source>
        <dbReference type="Proteomes" id="UP000722485"/>
    </source>
</evidence>
<protein>
    <recommendedName>
        <fullName evidence="4">Cell wall protein SED1</fullName>
    </recommendedName>
</protein>
<dbReference type="Proteomes" id="UP000722485">
    <property type="component" value="Unassembled WGS sequence"/>
</dbReference>
<feature type="signal peptide" evidence="1">
    <location>
        <begin position="1"/>
        <end position="19"/>
    </location>
</feature>
<accession>A0A9P5HFD0</accession>
<evidence type="ECO:0000313" key="2">
    <source>
        <dbReference type="EMBL" id="KAF7554219.1"/>
    </source>
</evidence>
<name>A0A9P5HFD0_9HYPO</name>
<dbReference type="OrthoDB" id="5101986at2759"/>
<keyword evidence="1" id="KW-0732">Signal</keyword>
<gene>
    <name evidence="2" type="ORF">G7Z17_g3088</name>
</gene>
<proteinExistence type="predicted"/>
<dbReference type="EMBL" id="JAANBB010000035">
    <property type="protein sequence ID" value="KAF7554219.1"/>
    <property type="molecule type" value="Genomic_DNA"/>
</dbReference>
<keyword evidence="3" id="KW-1185">Reference proteome</keyword>
<comment type="caution">
    <text evidence="2">The sequence shown here is derived from an EMBL/GenBank/DDBJ whole genome shotgun (WGS) entry which is preliminary data.</text>
</comment>
<evidence type="ECO:0000256" key="1">
    <source>
        <dbReference type="SAM" id="SignalP"/>
    </source>
</evidence>
<organism evidence="2 3">
    <name type="scientific">Cylindrodendrum hubeiense</name>
    <dbReference type="NCBI Taxonomy" id="595255"/>
    <lineage>
        <taxon>Eukaryota</taxon>
        <taxon>Fungi</taxon>
        <taxon>Dikarya</taxon>
        <taxon>Ascomycota</taxon>
        <taxon>Pezizomycotina</taxon>
        <taxon>Sordariomycetes</taxon>
        <taxon>Hypocreomycetidae</taxon>
        <taxon>Hypocreales</taxon>
        <taxon>Nectriaceae</taxon>
        <taxon>Cylindrodendrum</taxon>
    </lineage>
</organism>
<dbReference type="AlphaFoldDB" id="A0A9P5HFD0"/>
<feature type="chain" id="PRO_5040429620" description="Cell wall protein SED1" evidence="1">
    <location>
        <begin position="20"/>
        <end position="165"/>
    </location>
</feature>
<sequence length="165" mass="17422">MRFAQVFASAATVFSTVSAQTPTVYDVVTKVAEPITRTTTVTEDYVYWCPEPTTFVHKNATYTAHEAMWMTITNCPCTVTYTTPVYPDTTYSPDCVTLTTDGTVITLTYPPTNPPDVPPATTIGHTIPVAPTTTEPVVVPTVGAANKASAGFGALAIAGVAALIL</sequence>
<reference evidence="2" key="1">
    <citation type="submission" date="2020-03" db="EMBL/GenBank/DDBJ databases">
        <title>Draft Genome Sequence of Cylindrodendrum hubeiense.</title>
        <authorList>
            <person name="Buettner E."/>
            <person name="Kellner H."/>
        </authorList>
    </citation>
    <scope>NUCLEOTIDE SEQUENCE</scope>
    <source>
        <strain evidence="2">IHI 201604</strain>
    </source>
</reference>